<reference evidence="1 2" key="1">
    <citation type="submission" date="2016-03" db="EMBL/GenBank/DDBJ databases">
        <authorList>
            <person name="Sant'Anna F.H."/>
            <person name="Ambrosini A."/>
            <person name="Souza R."/>
            <person name="Bach E."/>
            <person name="Fernandes G."/>
            <person name="Balsanelli E."/>
            <person name="Baura V.A."/>
            <person name="Souza E.M."/>
            <person name="Passaglia L."/>
        </authorList>
    </citation>
    <scope>NUCLEOTIDE SEQUENCE [LARGE SCALE GENOMIC DNA]</scope>
    <source>
        <strain evidence="1 2">P26E</strain>
    </source>
</reference>
<dbReference type="Proteomes" id="UP000186058">
    <property type="component" value="Unassembled WGS sequence"/>
</dbReference>
<dbReference type="InterPro" id="IPR056084">
    <property type="entry name" value="DUF7667"/>
</dbReference>
<evidence type="ECO:0000313" key="1">
    <source>
        <dbReference type="EMBL" id="OKP91823.1"/>
    </source>
</evidence>
<protein>
    <submittedName>
        <fullName evidence="1">Uncharacterized protein</fullName>
    </submittedName>
</protein>
<proteinExistence type="predicted"/>
<comment type="caution">
    <text evidence="1">The sequence shown here is derived from an EMBL/GenBank/DDBJ whole genome shotgun (WGS) entry which is preliminary data.</text>
</comment>
<accession>A0ABX3EUD8</accession>
<gene>
    <name evidence="1" type="ORF">A3844_01540</name>
</gene>
<dbReference type="EMBL" id="LVWI01000001">
    <property type="protein sequence ID" value="OKP91823.1"/>
    <property type="molecule type" value="Genomic_DNA"/>
</dbReference>
<evidence type="ECO:0000313" key="2">
    <source>
        <dbReference type="Proteomes" id="UP000186058"/>
    </source>
</evidence>
<name>A0ABX3EUD8_9BACL</name>
<dbReference type="Pfam" id="PF24704">
    <property type="entry name" value="DUF7667"/>
    <property type="match status" value="1"/>
</dbReference>
<sequence>MLPIHLRLAEIYHINKKGPITLEEAKDLEYCLRENARYCWDSLMIQNLSVLAGSTHDHEWQLDLQRKLEVLRLTGRVPKI</sequence>
<organism evidence="1 2">
    <name type="scientific">Paenibacillus helianthi</name>
    <dbReference type="NCBI Taxonomy" id="1349432"/>
    <lineage>
        <taxon>Bacteria</taxon>
        <taxon>Bacillati</taxon>
        <taxon>Bacillota</taxon>
        <taxon>Bacilli</taxon>
        <taxon>Bacillales</taxon>
        <taxon>Paenibacillaceae</taxon>
        <taxon>Paenibacillus</taxon>
    </lineage>
</organism>
<keyword evidence="2" id="KW-1185">Reference proteome</keyword>
<dbReference type="RefSeq" id="WP_083606634.1">
    <property type="nucleotide sequence ID" value="NZ_LVWI01000001.1"/>
</dbReference>